<protein>
    <recommendedName>
        <fullName evidence="10">Multicopper oxidase</fullName>
    </recommendedName>
</protein>
<accession>A0A250WS69</accession>
<dbReference type="PROSITE" id="PS00080">
    <property type="entry name" value="MULTICOPPER_OXIDASE2"/>
    <property type="match status" value="1"/>
</dbReference>
<evidence type="ECO:0000259" key="7">
    <source>
        <dbReference type="Pfam" id="PF07732"/>
    </source>
</evidence>
<dbReference type="PANTHER" id="PTHR11709:SF486">
    <property type="entry name" value="MULTICOPPER OXIDASE"/>
    <property type="match status" value="1"/>
</dbReference>
<proteinExistence type="inferred from homology"/>
<keyword evidence="5" id="KW-0472">Membrane</keyword>
<evidence type="ECO:0000256" key="3">
    <source>
        <dbReference type="ARBA" id="ARBA00023002"/>
    </source>
</evidence>
<keyword evidence="9" id="KW-1185">Reference proteome</keyword>
<feature type="domain" description="Plastocyanin-like" evidence="6">
    <location>
        <begin position="288"/>
        <end position="386"/>
    </location>
</feature>
<evidence type="ECO:0000256" key="1">
    <source>
        <dbReference type="ARBA" id="ARBA00010609"/>
    </source>
</evidence>
<dbReference type="Pfam" id="PF07732">
    <property type="entry name" value="Cu-oxidase_3"/>
    <property type="match status" value="1"/>
</dbReference>
<keyword evidence="2" id="KW-0479">Metal-binding</keyword>
<evidence type="ECO:0000259" key="6">
    <source>
        <dbReference type="Pfam" id="PF07731"/>
    </source>
</evidence>
<dbReference type="AlphaFoldDB" id="A0A250WS69"/>
<dbReference type="EMBL" id="BEGY01000004">
    <property type="protein sequence ID" value="GAX73687.1"/>
    <property type="molecule type" value="Genomic_DNA"/>
</dbReference>
<evidence type="ECO:0000313" key="8">
    <source>
        <dbReference type="EMBL" id="GAX73687.1"/>
    </source>
</evidence>
<dbReference type="OrthoDB" id="2121828at2759"/>
<dbReference type="GO" id="GO:0005507">
    <property type="term" value="F:copper ion binding"/>
    <property type="evidence" value="ECO:0007669"/>
    <property type="project" value="InterPro"/>
</dbReference>
<dbReference type="Pfam" id="PF07731">
    <property type="entry name" value="Cu-oxidase_2"/>
    <property type="match status" value="2"/>
</dbReference>
<name>A0A250WS69_9CHLO</name>
<keyword evidence="4" id="KW-0186">Copper</keyword>
<dbReference type="Gene3D" id="2.60.40.420">
    <property type="entry name" value="Cupredoxins - blue copper proteins"/>
    <property type="match status" value="3"/>
</dbReference>
<dbReference type="PANTHER" id="PTHR11709">
    <property type="entry name" value="MULTI-COPPER OXIDASE"/>
    <property type="match status" value="1"/>
</dbReference>
<dbReference type="PROSITE" id="PS00079">
    <property type="entry name" value="MULTICOPPER_OXIDASE1"/>
    <property type="match status" value="2"/>
</dbReference>
<dbReference type="InterPro" id="IPR011706">
    <property type="entry name" value="Cu-oxidase_C"/>
</dbReference>
<dbReference type="Proteomes" id="UP000232323">
    <property type="component" value="Unassembled WGS sequence"/>
</dbReference>
<feature type="domain" description="Plastocyanin-like" evidence="7">
    <location>
        <begin position="483"/>
        <end position="594"/>
    </location>
</feature>
<evidence type="ECO:0008006" key="10">
    <source>
        <dbReference type="Google" id="ProtNLM"/>
    </source>
</evidence>
<dbReference type="InterPro" id="IPR002355">
    <property type="entry name" value="Cu_oxidase_Cu_BS"/>
</dbReference>
<dbReference type="GO" id="GO:0016491">
    <property type="term" value="F:oxidoreductase activity"/>
    <property type="evidence" value="ECO:0007669"/>
    <property type="project" value="UniProtKB-KW"/>
</dbReference>
<evidence type="ECO:0000256" key="5">
    <source>
        <dbReference type="SAM" id="Phobius"/>
    </source>
</evidence>
<keyword evidence="5" id="KW-1133">Transmembrane helix</keyword>
<feature type="transmembrane region" description="Helical" evidence="5">
    <location>
        <begin position="41"/>
        <end position="62"/>
    </location>
</feature>
<dbReference type="InterPro" id="IPR045087">
    <property type="entry name" value="Cu-oxidase_fam"/>
</dbReference>
<organism evidence="8 9">
    <name type="scientific">Chlamydomonas eustigma</name>
    <dbReference type="NCBI Taxonomy" id="1157962"/>
    <lineage>
        <taxon>Eukaryota</taxon>
        <taxon>Viridiplantae</taxon>
        <taxon>Chlorophyta</taxon>
        <taxon>core chlorophytes</taxon>
        <taxon>Chlorophyceae</taxon>
        <taxon>CS clade</taxon>
        <taxon>Chlamydomonadales</taxon>
        <taxon>Chlamydomonadaceae</taxon>
        <taxon>Chlamydomonas</taxon>
    </lineage>
</organism>
<dbReference type="InterPro" id="IPR033138">
    <property type="entry name" value="Cu_oxidase_CS"/>
</dbReference>
<sequence length="1116" mass="123126">MMANQQQAEVRLACGGEDHELQPFREYSVISRRIRTFSCIGLVWTTIVLLIVGIICAGVIPWQKYYLPAYMTAARVYYISAEEVNWTYTPGGKDLVHGPLLGTYVFTSANPADVSGTFIKAHFVAYTDITFQTRAERSSDWEHLGLLGPVIHAEAGDVIQIWLRNLLTTSINIDPMGNAWNIKTMLQPVQPGMVASYNLQVPVQAAPPSSSAQSSWMYLYRSSVNPTQHENAGLVGPIIVTRKGEALPDGRPWGVDREIVTVFQVFNEIETPYISFNAKEVKEKGYNTARAAMNGRSFGALSGLTAEVGQKVRWYVGGLGTENGMHNFHWHGNVLDMNGHYVDQTTTIPATTMVLDMVPDNPGQWLFHCHVNTHLSSGMVGTYNVTGNDAPTFNTSNGTVRTYYIAAEEEEWDYVPLGGLGCTVDGSVQPIEEGSVAALSLGEPNITLSRIGSKYIKAIFREYTDETFATKKNRSKDEEYLGFLGPLLRAQVGDTIRVVLKNNLQDTYHASLHPHGVWYNKSSEGSPYMDGTWGAEKADDAIPAGGNHTYIWHVPDRAGPGPLDTSSIMWMYHSHTDETRDTWAGLMGPMIITRAGLPLKEDGSPQDVDAERVLFFSAMDESNSFYNELNIHRYLGPGINVTELLADPNFQTNSLHRSINGYMYCNMPRMSFEEGSRVRFHFMSLGDFTDIHTPAMGAGGGFLNLGQRADAVQLAAGSMHSVDVLLTQPGVWRLHDQVLEHDLAGANAMYQVLSSNSTGLLLANGTVRTFYIRAENISWDFAPQGYVGVTLANFSARSHLYIRKTNVTIGSGPYMKGVFRQYTDSSYSTPVAQPEYLGIMGPLIILEPGDTLVVVFQNNLPFDINFQPEGGLVAIGSDDILIENDPAGASVAPGQSYTYRWVVPEQAGPSLEDSSSVGYMYSSTVDPLPHHMLGLSGMLVVARRGALDSTTRIPKDVDYLIPLIWQVYQEVESPYILDNIASSGLNTEPGYFQHFGSPVFANISVDLNDENFQESNIKHSINGRFYGNWHSPTFKLNSRVRWMISAVGSMEGLHSPVFFKSLLLDPKGPRESAQLMPGYVLTADMIADEPGHWPVYCNVHDHIEAGMIGSFLVAPP</sequence>
<dbReference type="FunFam" id="2.60.40.420:FF:000028">
    <property type="entry name" value="Ceruloplasmin"/>
    <property type="match status" value="1"/>
</dbReference>
<dbReference type="SUPFAM" id="SSF49503">
    <property type="entry name" value="Cupredoxins"/>
    <property type="match status" value="6"/>
</dbReference>
<reference evidence="8 9" key="1">
    <citation type="submission" date="2017-08" db="EMBL/GenBank/DDBJ databases">
        <title>Acidophilic green algal genome provides insights into adaptation to an acidic environment.</title>
        <authorList>
            <person name="Hirooka S."/>
            <person name="Hirose Y."/>
            <person name="Kanesaki Y."/>
            <person name="Higuchi S."/>
            <person name="Fujiwara T."/>
            <person name="Onuma R."/>
            <person name="Era A."/>
            <person name="Ohbayashi R."/>
            <person name="Uzuka A."/>
            <person name="Nozaki H."/>
            <person name="Yoshikawa H."/>
            <person name="Miyagishima S.Y."/>
        </authorList>
    </citation>
    <scope>NUCLEOTIDE SEQUENCE [LARGE SCALE GENOMIC DNA]</scope>
    <source>
        <strain evidence="8 9">NIES-2499</strain>
    </source>
</reference>
<evidence type="ECO:0000256" key="2">
    <source>
        <dbReference type="ARBA" id="ARBA00022723"/>
    </source>
</evidence>
<evidence type="ECO:0000313" key="9">
    <source>
        <dbReference type="Proteomes" id="UP000232323"/>
    </source>
</evidence>
<keyword evidence="5" id="KW-0812">Transmembrane</keyword>
<dbReference type="STRING" id="1157962.A0A250WS69"/>
<keyword evidence="3" id="KW-0560">Oxidoreductase</keyword>
<dbReference type="InterPro" id="IPR008972">
    <property type="entry name" value="Cupredoxin"/>
</dbReference>
<gene>
    <name evidence="8" type="ORF">CEUSTIGMA_g1138.t1</name>
</gene>
<comment type="similarity">
    <text evidence="1">Belongs to the multicopper oxidase family.</text>
</comment>
<dbReference type="InterPro" id="IPR011707">
    <property type="entry name" value="Cu-oxidase-like_N"/>
</dbReference>
<evidence type="ECO:0000256" key="4">
    <source>
        <dbReference type="ARBA" id="ARBA00023008"/>
    </source>
</evidence>
<comment type="caution">
    <text evidence="8">The sequence shown here is derived from an EMBL/GenBank/DDBJ whole genome shotgun (WGS) entry which is preliminary data.</text>
</comment>
<feature type="domain" description="Plastocyanin-like" evidence="6">
    <location>
        <begin position="1064"/>
        <end position="1115"/>
    </location>
</feature>